<dbReference type="Pfam" id="PF03747">
    <property type="entry name" value="ADP_ribosyl_GH"/>
    <property type="match status" value="1"/>
</dbReference>
<dbReference type="InterPro" id="IPR050792">
    <property type="entry name" value="ADP-ribosylglycohydrolase"/>
</dbReference>
<proteinExistence type="predicted"/>
<evidence type="ECO:0000313" key="3">
    <source>
        <dbReference type="Proteomes" id="UP000629098"/>
    </source>
</evidence>
<dbReference type="PANTHER" id="PTHR16222:SF12">
    <property type="entry name" value="ADP-RIBOSYLGLYCOHYDROLASE-RELATED"/>
    <property type="match status" value="1"/>
</dbReference>
<protein>
    <submittedName>
        <fullName evidence="2">ADP-ribosylglycohydrolase family protein</fullName>
    </submittedName>
</protein>
<keyword evidence="1" id="KW-0460">Magnesium</keyword>
<evidence type="ECO:0000313" key="2">
    <source>
        <dbReference type="EMBL" id="MBD2776367.1"/>
    </source>
</evidence>
<feature type="binding site" evidence="1">
    <location>
        <position position="263"/>
    </location>
    <ligand>
        <name>Mg(2+)</name>
        <dbReference type="ChEBI" id="CHEBI:18420"/>
        <label>1</label>
    </ligand>
</feature>
<keyword evidence="3" id="KW-1185">Reference proteome</keyword>
<organism evidence="2 3">
    <name type="scientific">Iningainema tapete BLCC-T55</name>
    <dbReference type="NCBI Taxonomy" id="2748662"/>
    <lineage>
        <taxon>Bacteria</taxon>
        <taxon>Bacillati</taxon>
        <taxon>Cyanobacteriota</taxon>
        <taxon>Cyanophyceae</taxon>
        <taxon>Nostocales</taxon>
        <taxon>Scytonemataceae</taxon>
        <taxon>Iningainema tapete</taxon>
    </lineage>
</organism>
<dbReference type="GO" id="GO:0046872">
    <property type="term" value="F:metal ion binding"/>
    <property type="evidence" value="ECO:0007669"/>
    <property type="project" value="UniProtKB-KW"/>
</dbReference>
<feature type="binding site" evidence="1">
    <location>
        <position position="54"/>
    </location>
    <ligand>
        <name>Mg(2+)</name>
        <dbReference type="ChEBI" id="CHEBI:18420"/>
        <label>1</label>
    </ligand>
</feature>
<name>A0A8J6XNA5_9CYAN</name>
<dbReference type="InterPro" id="IPR005502">
    <property type="entry name" value="Ribosyl_crysJ1"/>
</dbReference>
<evidence type="ECO:0000256" key="1">
    <source>
        <dbReference type="PIRSR" id="PIRSR605502-1"/>
    </source>
</evidence>
<sequence length="424" mass="46426">MQTTNDSRLYRASCSLDGLSVGDAFGERFFVHPDLADNLIASRAIPSTPWYYTDDTQMALSIFAILRECGEINQEKLAASFAQRYDSQRGYGAAMHSLLAQIRDGGAWQKLSTSLFNGQGSYGNGAAMRVAPVGAFFADDLELVVTQAQKSAEITHTHPEGIAGAIAVAVAAARACKLEGAIPTTAEFLDQILPYIPDSEVKSKICRARELSHNTPVKSAAAILGNGTYISAQDTVPFAIWCAAKHLDNYEEALWLTVSGLGDRDTTCAIAGGIVALYAGKQSIPAQWLQAREALPSWAFLDKEALHNETVTLWRPVGPKELSLIKDSGYQEFPPRLPEQPIFYPVLNEEYAIQIARNWNAASADTGYIGYVTRFQVRAEFLSRYSIQTVGASMHQEYWIPAADLAEFNRNIVGLIEVVAEFQE</sequence>
<reference evidence="2" key="1">
    <citation type="submission" date="2020-09" db="EMBL/GenBank/DDBJ databases">
        <title>Iningainema tapete sp. nov. (Scytonemataceae, Cyanobacteria) from greenhouses in central Florida (USA) produces two types of nodularin with biosynthetic potential for microcystin-LR and anabaenopeptins.</title>
        <authorList>
            <person name="Berthold D.E."/>
            <person name="Lefler F.W."/>
            <person name="Huang I.-S."/>
            <person name="Abdulla H."/>
            <person name="Zimba P.V."/>
            <person name="Laughinghouse H.D. IV."/>
        </authorList>
    </citation>
    <scope>NUCLEOTIDE SEQUENCE</scope>
    <source>
        <strain evidence="2">BLCCT55</strain>
    </source>
</reference>
<dbReference type="InterPro" id="IPR036705">
    <property type="entry name" value="Ribosyl_crysJ1_sf"/>
</dbReference>
<dbReference type="AlphaFoldDB" id="A0A8J6XNA5"/>
<accession>A0A8J6XNA5</accession>
<dbReference type="SUPFAM" id="SSF101478">
    <property type="entry name" value="ADP-ribosylglycohydrolase"/>
    <property type="match status" value="1"/>
</dbReference>
<dbReference type="Gene3D" id="1.10.4080.10">
    <property type="entry name" value="ADP-ribosylation/Crystallin J1"/>
    <property type="match status" value="1"/>
</dbReference>
<feature type="binding site" evidence="1">
    <location>
        <position position="53"/>
    </location>
    <ligand>
        <name>Mg(2+)</name>
        <dbReference type="ChEBI" id="CHEBI:18420"/>
        <label>1</label>
    </ligand>
</feature>
<dbReference type="RefSeq" id="WP_190835434.1">
    <property type="nucleotide sequence ID" value="NZ_CAWPPI010000092.1"/>
</dbReference>
<feature type="binding site" evidence="1">
    <location>
        <position position="55"/>
    </location>
    <ligand>
        <name>Mg(2+)</name>
        <dbReference type="ChEBI" id="CHEBI:18420"/>
        <label>1</label>
    </ligand>
</feature>
<comment type="caution">
    <text evidence="2">The sequence shown here is derived from an EMBL/GenBank/DDBJ whole genome shotgun (WGS) entry which is preliminary data.</text>
</comment>
<keyword evidence="1" id="KW-0479">Metal-binding</keyword>
<dbReference type="PANTHER" id="PTHR16222">
    <property type="entry name" value="ADP-RIBOSYLGLYCOHYDROLASE"/>
    <property type="match status" value="1"/>
</dbReference>
<dbReference type="EMBL" id="JACXAE010000092">
    <property type="protein sequence ID" value="MBD2776367.1"/>
    <property type="molecule type" value="Genomic_DNA"/>
</dbReference>
<gene>
    <name evidence="2" type="ORF">ICL16_31000</name>
</gene>
<feature type="binding site" evidence="1">
    <location>
        <position position="265"/>
    </location>
    <ligand>
        <name>Mg(2+)</name>
        <dbReference type="ChEBI" id="CHEBI:18420"/>
        <label>1</label>
    </ligand>
</feature>
<feature type="binding site" evidence="1">
    <location>
        <position position="266"/>
    </location>
    <ligand>
        <name>Mg(2+)</name>
        <dbReference type="ChEBI" id="CHEBI:18420"/>
        <label>1</label>
    </ligand>
</feature>
<dbReference type="Proteomes" id="UP000629098">
    <property type="component" value="Unassembled WGS sequence"/>
</dbReference>
<comment type="cofactor">
    <cofactor evidence="1">
        <name>Mg(2+)</name>
        <dbReference type="ChEBI" id="CHEBI:18420"/>
    </cofactor>
    <text evidence="1">Binds 2 magnesium ions per subunit.</text>
</comment>